<keyword evidence="2" id="KW-0479">Metal-binding</keyword>
<keyword evidence="8" id="KW-1185">Reference proteome</keyword>
<evidence type="ECO:0000256" key="4">
    <source>
        <dbReference type="ARBA" id="ARBA00023014"/>
    </source>
</evidence>
<dbReference type="AlphaFoldDB" id="A0A540VLS4"/>
<gene>
    <name evidence="7" type="ORF">FKZ61_02290</name>
</gene>
<evidence type="ECO:0000256" key="5">
    <source>
        <dbReference type="SAM" id="Coils"/>
    </source>
</evidence>
<keyword evidence="4" id="KW-0411">Iron-sulfur</keyword>
<feature type="domain" description="4Fe-4S ferredoxin-type" evidence="6">
    <location>
        <begin position="36"/>
        <end position="55"/>
    </location>
</feature>
<dbReference type="InterPro" id="IPR017896">
    <property type="entry name" value="4Fe4S_Fe-S-bd"/>
</dbReference>
<feature type="domain" description="4Fe-4S ferredoxin-type" evidence="6">
    <location>
        <begin position="113"/>
        <end position="142"/>
    </location>
</feature>
<reference evidence="7 8" key="1">
    <citation type="submission" date="2019-06" db="EMBL/GenBank/DDBJ databases">
        <title>Genome sequence of Litorilinea aerophila BAA-2444.</title>
        <authorList>
            <person name="Maclea K.S."/>
            <person name="Maurais E.G."/>
            <person name="Iannazzi L.C."/>
        </authorList>
    </citation>
    <scope>NUCLEOTIDE SEQUENCE [LARGE SCALE GENOMIC DNA]</scope>
    <source>
        <strain evidence="7 8">ATCC BAA-2444</strain>
    </source>
</reference>
<dbReference type="GO" id="GO:0046872">
    <property type="term" value="F:metal ion binding"/>
    <property type="evidence" value="ECO:0007669"/>
    <property type="project" value="UniProtKB-KW"/>
</dbReference>
<dbReference type="Pfam" id="PF13247">
    <property type="entry name" value="Fer4_11"/>
    <property type="match status" value="2"/>
</dbReference>
<sequence>MAEVLETELLEQENILMRMQEDIRRALQKPESERRWVMVIDLRKCVGCHACTISCVAENKLPPGVVYRPVLEEEIGTYPHVTRRFTPRPCMQCDNPPCVPVCPVNATWKRPDGIVTIDYEQCIGCRYCVTACPYSARTFDTGRTYTEGTPEQMAYELLQNFEYGQGWARQPGEEASPVGNVRKCHFCLHRLEEGELPACVTTCIGVANYFGDANDPESVVAELIARPNVVRLKEEMGTEPRVYYLV</sequence>
<feature type="coiled-coil region" evidence="5">
    <location>
        <begin position="2"/>
        <end position="29"/>
    </location>
</feature>
<evidence type="ECO:0000313" key="8">
    <source>
        <dbReference type="Proteomes" id="UP000317371"/>
    </source>
</evidence>
<dbReference type="GO" id="GO:0051539">
    <property type="term" value="F:4 iron, 4 sulfur cluster binding"/>
    <property type="evidence" value="ECO:0007669"/>
    <property type="project" value="UniProtKB-KW"/>
</dbReference>
<dbReference type="RefSeq" id="WP_141608448.1">
    <property type="nucleotide sequence ID" value="NZ_VIGC02000002.1"/>
</dbReference>
<name>A0A540VLS4_9CHLR</name>
<dbReference type="InParanoid" id="A0A540VLS4"/>
<accession>A0A540VLS4</accession>
<keyword evidence="5" id="KW-0175">Coiled coil</keyword>
<protein>
    <submittedName>
        <fullName evidence="7">4Fe-4S dicluster domain-containing protein</fullName>
    </submittedName>
</protein>
<keyword evidence="1" id="KW-0004">4Fe-4S</keyword>
<dbReference type="CDD" id="cd10551">
    <property type="entry name" value="PsrB"/>
    <property type="match status" value="1"/>
</dbReference>
<evidence type="ECO:0000259" key="6">
    <source>
        <dbReference type="PROSITE" id="PS51379"/>
    </source>
</evidence>
<dbReference type="InterPro" id="IPR017900">
    <property type="entry name" value="4Fe4S_Fe_S_CS"/>
</dbReference>
<dbReference type="SUPFAM" id="SSF54862">
    <property type="entry name" value="4Fe-4S ferredoxins"/>
    <property type="match status" value="1"/>
</dbReference>
<dbReference type="PROSITE" id="PS51379">
    <property type="entry name" value="4FE4S_FER_2"/>
    <property type="match status" value="2"/>
</dbReference>
<dbReference type="PROSITE" id="PS00198">
    <property type="entry name" value="4FE4S_FER_1"/>
    <property type="match status" value="1"/>
</dbReference>
<dbReference type="Proteomes" id="UP000317371">
    <property type="component" value="Unassembled WGS sequence"/>
</dbReference>
<evidence type="ECO:0000256" key="1">
    <source>
        <dbReference type="ARBA" id="ARBA00022485"/>
    </source>
</evidence>
<evidence type="ECO:0000256" key="3">
    <source>
        <dbReference type="ARBA" id="ARBA00023004"/>
    </source>
</evidence>
<dbReference type="InterPro" id="IPR050954">
    <property type="entry name" value="ET_IronSulfur_Cluster-Binding"/>
</dbReference>
<dbReference type="Gene3D" id="3.30.70.20">
    <property type="match status" value="2"/>
</dbReference>
<evidence type="ECO:0000313" key="7">
    <source>
        <dbReference type="EMBL" id="TQE97721.1"/>
    </source>
</evidence>
<evidence type="ECO:0000256" key="2">
    <source>
        <dbReference type="ARBA" id="ARBA00022723"/>
    </source>
</evidence>
<comment type="caution">
    <text evidence="7">The sequence shown here is derived from an EMBL/GenBank/DDBJ whole genome shotgun (WGS) entry which is preliminary data.</text>
</comment>
<keyword evidence="3" id="KW-0408">Iron</keyword>
<dbReference type="PANTHER" id="PTHR43177">
    <property type="entry name" value="PROTEIN NRFC"/>
    <property type="match status" value="1"/>
</dbReference>
<dbReference type="PANTHER" id="PTHR43177:SF3">
    <property type="entry name" value="PROTEIN NRFC HOMOLOG"/>
    <property type="match status" value="1"/>
</dbReference>
<proteinExistence type="predicted"/>
<dbReference type="OrthoDB" id="9779457at2"/>
<dbReference type="EMBL" id="VIGC01000002">
    <property type="protein sequence ID" value="TQE97721.1"/>
    <property type="molecule type" value="Genomic_DNA"/>
</dbReference>
<organism evidence="7 8">
    <name type="scientific">Litorilinea aerophila</name>
    <dbReference type="NCBI Taxonomy" id="1204385"/>
    <lineage>
        <taxon>Bacteria</taxon>
        <taxon>Bacillati</taxon>
        <taxon>Chloroflexota</taxon>
        <taxon>Caldilineae</taxon>
        <taxon>Caldilineales</taxon>
        <taxon>Caldilineaceae</taxon>
        <taxon>Litorilinea</taxon>
    </lineage>
</organism>